<dbReference type="EMBL" id="ML120356">
    <property type="protein sequence ID" value="RPB04867.1"/>
    <property type="molecule type" value="Genomic_DNA"/>
</dbReference>
<evidence type="ECO:0000313" key="1">
    <source>
        <dbReference type="EMBL" id="RPB04867.1"/>
    </source>
</evidence>
<feature type="non-terminal residue" evidence="1">
    <location>
        <position position="81"/>
    </location>
</feature>
<organism evidence="1 2">
    <name type="scientific">Choiromyces venosus 120613-1</name>
    <dbReference type="NCBI Taxonomy" id="1336337"/>
    <lineage>
        <taxon>Eukaryota</taxon>
        <taxon>Fungi</taxon>
        <taxon>Dikarya</taxon>
        <taxon>Ascomycota</taxon>
        <taxon>Pezizomycotina</taxon>
        <taxon>Pezizomycetes</taxon>
        <taxon>Pezizales</taxon>
        <taxon>Tuberaceae</taxon>
        <taxon>Choiromyces</taxon>
    </lineage>
</organism>
<evidence type="ECO:0000313" key="2">
    <source>
        <dbReference type="Proteomes" id="UP000276215"/>
    </source>
</evidence>
<protein>
    <submittedName>
        <fullName evidence="1">Uncharacterized protein</fullName>
    </submittedName>
</protein>
<accession>A0A3N4K2S3</accession>
<gene>
    <name evidence="1" type="ORF">L873DRAFT_1798702</name>
</gene>
<proteinExistence type="predicted"/>
<name>A0A3N4K2S3_9PEZI</name>
<keyword evidence="2" id="KW-1185">Reference proteome</keyword>
<reference evidence="1 2" key="1">
    <citation type="journal article" date="2018" name="Nat. Ecol. Evol.">
        <title>Pezizomycetes genomes reveal the molecular basis of ectomycorrhizal truffle lifestyle.</title>
        <authorList>
            <person name="Murat C."/>
            <person name="Payen T."/>
            <person name="Noel B."/>
            <person name="Kuo A."/>
            <person name="Morin E."/>
            <person name="Chen J."/>
            <person name="Kohler A."/>
            <person name="Krizsan K."/>
            <person name="Balestrini R."/>
            <person name="Da Silva C."/>
            <person name="Montanini B."/>
            <person name="Hainaut M."/>
            <person name="Levati E."/>
            <person name="Barry K.W."/>
            <person name="Belfiori B."/>
            <person name="Cichocki N."/>
            <person name="Clum A."/>
            <person name="Dockter R.B."/>
            <person name="Fauchery L."/>
            <person name="Guy J."/>
            <person name="Iotti M."/>
            <person name="Le Tacon F."/>
            <person name="Lindquist E.A."/>
            <person name="Lipzen A."/>
            <person name="Malagnac F."/>
            <person name="Mello A."/>
            <person name="Molinier V."/>
            <person name="Miyauchi S."/>
            <person name="Poulain J."/>
            <person name="Riccioni C."/>
            <person name="Rubini A."/>
            <person name="Sitrit Y."/>
            <person name="Splivallo R."/>
            <person name="Traeger S."/>
            <person name="Wang M."/>
            <person name="Zifcakova L."/>
            <person name="Wipf D."/>
            <person name="Zambonelli A."/>
            <person name="Paolocci F."/>
            <person name="Nowrousian M."/>
            <person name="Ottonello S."/>
            <person name="Baldrian P."/>
            <person name="Spatafora J.W."/>
            <person name="Henrissat B."/>
            <person name="Nagy L.G."/>
            <person name="Aury J.M."/>
            <person name="Wincker P."/>
            <person name="Grigoriev I.V."/>
            <person name="Bonfante P."/>
            <person name="Martin F.M."/>
        </authorList>
    </citation>
    <scope>NUCLEOTIDE SEQUENCE [LARGE SCALE GENOMIC DNA]</scope>
    <source>
        <strain evidence="1 2">120613-1</strain>
    </source>
</reference>
<sequence length="81" mass="9049">MANREILVYGDTIMSRQSPRPPGQMLIGGFCMRKRAVISTVATVHLSKPLEGFLFGFSCPGEVAREAVYFSEKKKISRQNL</sequence>
<dbReference type="Proteomes" id="UP000276215">
    <property type="component" value="Unassembled WGS sequence"/>
</dbReference>
<dbReference type="AlphaFoldDB" id="A0A3N4K2S3"/>